<sequence>MKYLGLIAAGLLLIVLLATWKLADTPRSLPPVSADRAGLQSQLREADVEVQRTRALKYQLDALALGVYSGTESETALAFVRPRPAIDPDAPVEPRFPEREVSMIYIAHGFERAMIDGVYAGEGDRLPHGGWVKSISPDRVVIVEREGTRTIALDPRVIPGAQEGRP</sequence>
<evidence type="ECO:0000313" key="2">
    <source>
        <dbReference type="Proteomes" id="UP001431449"/>
    </source>
</evidence>
<proteinExistence type="predicted"/>
<evidence type="ECO:0000313" key="1">
    <source>
        <dbReference type="EMBL" id="MCK7593785.1"/>
    </source>
</evidence>
<evidence type="ECO:0008006" key="3">
    <source>
        <dbReference type="Google" id="ProtNLM"/>
    </source>
</evidence>
<protein>
    <recommendedName>
        <fullName evidence="3">Type IV pilus biogenesis</fullName>
    </recommendedName>
</protein>
<name>A0ABT0GGW7_9GAMM</name>
<comment type="caution">
    <text evidence="1">The sequence shown here is derived from an EMBL/GenBank/DDBJ whole genome shotgun (WGS) entry which is preliminary data.</text>
</comment>
<keyword evidence="2" id="KW-1185">Reference proteome</keyword>
<dbReference type="Proteomes" id="UP001431449">
    <property type="component" value="Unassembled WGS sequence"/>
</dbReference>
<dbReference type="RefSeq" id="WP_248208131.1">
    <property type="nucleotide sequence ID" value="NZ_JALNMH010000006.1"/>
</dbReference>
<accession>A0ABT0GGW7</accession>
<gene>
    <name evidence="1" type="ORF">M0G41_08890</name>
</gene>
<dbReference type="EMBL" id="JALNMH010000006">
    <property type="protein sequence ID" value="MCK7593785.1"/>
    <property type="molecule type" value="Genomic_DNA"/>
</dbReference>
<reference evidence="1" key="1">
    <citation type="submission" date="2022-04" db="EMBL/GenBank/DDBJ databases">
        <title>Lysobacter sp. CAU 1642 isolated from sea sand.</title>
        <authorList>
            <person name="Kim W."/>
        </authorList>
    </citation>
    <scope>NUCLEOTIDE SEQUENCE</scope>
    <source>
        <strain evidence="1">CAU 1642</strain>
    </source>
</reference>
<organism evidence="1 2">
    <name type="scientific">Pseudomarimonas salicorniae</name>
    <dbReference type="NCBI Taxonomy" id="2933270"/>
    <lineage>
        <taxon>Bacteria</taxon>
        <taxon>Pseudomonadati</taxon>
        <taxon>Pseudomonadota</taxon>
        <taxon>Gammaproteobacteria</taxon>
        <taxon>Lysobacterales</taxon>
        <taxon>Lysobacteraceae</taxon>
        <taxon>Pseudomarimonas</taxon>
    </lineage>
</organism>